<protein>
    <submittedName>
        <fullName evidence="5">Uncharacterized protein</fullName>
    </submittedName>
</protein>
<evidence type="ECO:0000313" key="5">
    <source>
        <dbReference type="EMBL" id="KPM35458.1"/>
    </source>
</evidence>
<evidence type="ECO:0000256" key="1">
    <source>
        <dbReference type="ARBA" id="ARBA00022737"/>
    </source>
</evidence>
<evidence type="ECO:0000256" key="4">
    <source>
        <dbReference type="SAM" id="MobiDB-lite"/>
    </source>
</evidence>
<proteinExistence type="predicted"/>
<gene>
    <name evidence="5" type="ORF">AK830_g11121</name>
</gene>
<comment type="caution">
    <text evidence="5">The sequence shown here is derived from an EMBL/GenBank/DDBJ whole genome shotgun (WGS) entry which is preliminary data.</text>
</comment>
<dbReference type="SMART" id="SM00248">
    <property type="entry name" value="ANK"/>
    <property type="match status" value="15"/>
</dbReference>
<dbReference type="Gene3D" id="1.25.40.20">
    <property type="entry name" value="Ankyrin repeat-containing domain"/>
    <property type="match status" value="5"/>
</dbReference>
<sequence length="1844" mass="199844">MPSRSADIRQRRIIQLSEQWGIALPPAPAPLARPQNPPSFRSPSDDQTAEDLLVRRSAEIAQLKPKTGLSRAFSSSNLKKGKGHDPKDILDVLTQWVGNCGSPGVAEALIAKLAASGIDIHGMQMGKSGLLARRRSIENVGDRTRLLKVAVERGQLEMVQVLIPHADPFTLDSCLPVAIKSGNTPIVELLLRYGANASQTPEGQDAFRQACLAQGLSNMVALLLQSDGRPSPLCVSQGLSDAARAQNLATVLHLARTTADGNYNQAEALKIAVNNGRRDIAIAIAMGNKPPTSPGIEEAFQLMIEHISLSPTTKLELAELLLCCGASGDILSQSLEIACASQFFEMASLLASYGVSVEFNDASVLKTAISRGQSELVGSLLNDNSAISPSLASSCLNLIPRQASFETRYALLYLLLRKGAGGPALDECLIHAVQSGDAQSIQLLLTPHFPDPKTSHRNSIHQRRSRIPNRHAVASPDHRHGEALRTAVVRGDTDTASRILAAKPSAETLTLVFPLTKTLAAADRYRMIELFLKGALSGSCLHAALQDAINEDASQRDDALIRLLLNHNADVNHNKGAGLHAVIMQKDISLLSLLIQKASPQIAAARIGDVMSVDDHRARHNMAQMLFNAGASVGVGEVAAALQATLSEKPVDMSLLALILQQGKADINALDGAIVTKAVHNPDPKVLELVLSIGKPSGDTITRCLDELAPLASTDNKNWKLSVIQSKSTRKGDMSGMLVHEVQSLLRDTTKQATLSTLKQLLEFGADPNAYQAAALCHAVGAGNALLSDLLFNCQHPPVPASLASALPHALRISDPMDRLTFTKRLVESGAFSVEVNRALNHAISTYPGDTALISVLASAADASDGEALALSVSKELPEVLGLLLAQTKHSMEVRNAALNNAMKIRDWTPRLSICSRLAKAGVSSEVASNALLVAARDGDLELGDILIAHGASISTNDGQAIIEACRGGSVEVLDVLLKSDLNAQTTTLERGFQAATEVRDLNKRAMVFQRLLKRGVSGEVVDTQLVSAARSGEEGEEVLRVLLAAGADPNFSNGEAVAAATRSAFIGSLELLLGLWHEGGNQKKASAPTLLRALKACWKLSQGTRFQIIEDLMKAGMPATEDVHIALSKAVTEEDPDEKLIKLLLDCGASPLTNGCQTLISTTQRASSSVMKLLLSREIPLEDVNHIFSQGFTAENLQTWFTPDGLEVAQMLLEKGATGDALSGSLILAIQHSDENTAALTDQFVDLFVAHGADVDFMDGEPLKQAASKANVSWTQKLLACQPSAQTLALGFDHIFDSAMSEDEALKLFKIFTEYQEGDVQMDFTARNPGSEPVLVRAISQYPRSRTVLEALLNAGYYHDQTTFYRVHPNLEESEEVTLLVWAIAQPQKRISTALIELLIERGANINFETAVSRSTPLMLAIQTRRPDVVKMLLMEGAEVDVTDALGRTPLSMATEMGGDLSIQLMGNLLAADPSKDDGSLHNAARELNIAAVRVLVQSGHDPDFPSPLHGGRSALGEVCLHGSDLGELTADREKSMQKVMSCLVDSESDITIKSRGKSLLLLCFEASDPVTTTRCFLKVAMWKHINKPFNQFVDAEHTYSPTMYITKVLPPSDTRDQLLTLLRANRAVDVYYANSGDQPDDAIGLPKDMEIQERERKARLLRIAQETEEHRIAIARRKEVASMEQQIWAHRSEMEDARRNKLHKEDLSAVRSKAQLEESIFNASLQRRLSEQRALKDASLSHTKAIASSELQNEESRQKKMLEWETRMNTERVDNARALSALRISERDEVERIERGAEERIKKRLEAQKKLVDSQEKLAKRLASVPAGTDARRQIGYVEELN</sequence>
<keyword evidence="6" id="KW-1185">Reference proteome</keyword>
<dbReference type="PANTHER" id="PTHR24198">
    <property type="entry name" value="ANKYRIN REPEAT AND PROTEIN KINASE DOMAIN-CONTAINING PROTEIN"/>
    <property type="match status" value="1"/>
</dbReference>
<evidence type="ECO:0000256" key="3">
    <source>
        <dbReference type="PROSITE-ProRule" id="PRU00023"/>
    </source>
</evidence>
<accession>A0A0P7B5Q6</accession>
<dbReference type="Proteomes" id="UP000050424">
    <property type="component" value="Unassembled WGS sequence"/>
</dbReference>
<feature type="repeat" description="ANK" evidence="3">
    <location>
        <begin position="1414"/>
        <end position="1446"/>
    </location>
</feature>
<dbReference type="PROSITE" id="PS50088">
    <property type="entry name" value="ANK_REPEAT"/>
    <property type="match status" value="2"/>
</dbReference>
<dbReference type="PANTHER" id="PTHR24198:SF165">
    <property type="entry name" value="ANKYRIN REPEAT-CONTAINING PROTEIN-RELATED"/>
    <property type="match status" value="1"/>
</dbReference>
<feature type="compositionally biased region" description="Pro residues" evidence="4">
    <location>
        <begin position="25"/>
        <end position="37"/>
    </location>
</feature>
<keyword evidence="1" id="KW-0677">Repeat</keyword>
<reference evidence="5 6" key="1">
    <citation type="submission" date="2015-09" db="EMBL/GenBank/DDBJ databases">
        <title>Draft genome of a European isolate of the apple canker pathogen Neonectria ditissima.</title>
        <authorList>
            <person name="Gomez-Cortecero A."/>
            <person name="Harrison R.J."/>
            <person name="Armitage A.D."/>
        </authorList>
    </citation>
    <scope>NUCLEOTIDE SEQUENCE [LARGE SCALE GENOMIC DNA]</scope>
    <source>
        <strain evidence="5 6">R09/05</strain>
    </source>
</reference>
<dbReference type="PROSITE" id="PS50297">
    <property type="entry name" value="ANK_REP_REGION"/>
    <property type="match status" value="1"/>
</dbReference>
<dbReference type="SUPFAM" id="SSF48403">
    <property type="entry name" value="Ankyrin repeat"/>
    <property type="match status" value="4"/>
</dbReference>
<dbReference type="STRING" id="78410.A0A0P7B5Q6"/>
<feature type="repeat" description="ANK" evidence="3">
    <location>
        <begin position="927"/>
        <end position="959"/>
    </location>
</feature>
<evidence type="ECO:0000256" key="2">
    <source>
        <dbReference type="ARBA" id="ARBA00023043"/>
    </source>
</evidence>
<keyword evidence="2 3" id="KW-0040">ANK repeat</keyword>
<dbReference type="InterPro" id="IPR002110">
    <property type="entry name" value="Ankyrin_rpt"/>
</dbReference>
<dbReference type="OrthoDB" id="194358at2759"/>
<evidence type="ECO:0000313" key="6">
    <source>
        <dbReference type="Proteomes" id="UP000050424"/>
    </source>
</evidence>
<dbReference type="InterPro" id="IPR036770">
    <property type="entry name" value="Ankyrin_rpt-contain_sf"/>
</dbReference>
<dbReference type="Pfam" id="PF12796">
    <property type="entry name" value="Ank_2"/>
    <property type="match status" value="2"/>
</dbReference>
<name>A0A0P7B5Q6_9HYPO</name>
<feature type="region of interest" description="Disordered" evidence="4">
    <location>
        <begin position="25"/>
        <end position="48"/>
    </location>
</feature>
<dbReference type="EMBL" id="LKCW01000252">
    <property type="protein sequence ID" value="KPM35458.1"/>
    <property type="molecule type" value="Genomic_DNA"/>
</dbReference>
<organism evidence="5 6">
    <name type="scientific">Neonectria ditissima</name>
    <dbReference type="NCBI Taxonomy" id="78410"/>
    <lineage>
        <taxon>Eukaryota</taxon>
        <taxon>Fungi</taxon>
        <taxon>Dikarya</taxon>
        <taxon>Ascomycota</taxon>
        <taxon>Pezizomycotina</taxon>
        <taxon>Sordariomycetes</taxon>
        <taxon>Hypocreomycetidae</taxon>
        <taxon>Hypocreales</taxon>
        <taxon>Nectriaceae</taxon>
        <taxon>Neonectria</taxon>
    </lineage>
</organism>